<dbReference type="CDD" id="cd06170">
    <property type="entry name" value="LuxR_C_like"/>
    <property type="match status" value="1"/>
</dbReference>
<dbReference type="AlphaFoldDB" id="A0A1A3TZP1"/>
<feature type="domain" description="HTH luxR-type" evidence="4">
    <location>
        <begin position="298"/>
        <end position="363"/>
    </location>
</feature>
<evidence type="ECO:0000256" key="2">
    <source>
        <dbReference type="ARBA" id="ARBA00023125"/>
    </source>
</evidence>
<dbReference type="SUPFAM" id="SSF46894">
    <property type="entry name" value="C-terminal effector domain of the bipartite response regulators"/>
    <property type="match status" value="1"/>
</dbReference>
<dbReference type="PANTHER" id="PTHR44688:SF16">
    <property type="entry name" value="DNA-BINDING TRANSCRIPTIONAL ACTIVATOR DEVR_DOSR"/>
    <property type="match status" value="1"/>
</dbReference>
<protein>
    <submittedName>
        <fullName evidence="5">Helix-turn-helix transcriptional regulator</fullName>
    </submittedName>
</protein>
<accession>A0A1A3TZP1</accession>
<dbReference type="PANTHER" id="PTHR44688">
    <property type="entry name" value="DNA-BINDING TRANSCRIPTIONAL ACTIVATOR DEVR_DOSR"/>
    <property type="match status" value="1"/>
</dbReference>
<dbReference type="Proteomes" id="UP000093759">
    <property type="component" value="Unassembled WGS sequence"/>
</dbReference>
<keyword evidence="3" id="KW-0804">Transcription</keyword>
<dbReference type="PRINTS" id="PR00038">
    <property type="entry name" value="HTHLUXR"/>
</dbReference>
<dbReference type="GO" id="GO:0006355">
    <property type="term" value="P:regulation of DNA-templated transcription"/>
    <property type="evidence" value="ECO:0007669"/>
    <property type="project" value="InterPro"/>
</dbReference>
<evidence type="ECO:0000313" key="5">
    <source>
        <dbReference type="EMBL" id="OBK88095.1"/>
    </source>
</evidence>
<dbReference type="Gene3D" id="1.10.10.10">
    <property type="entry name" value="Winged helix-like DNA-binding domain superfamily/Winged helix DNA-binding domain"/>
    <property type="match status" value="1"/>
</dbReference>
<dbReference type="PROSITE" id="PS50043">
    <property type="entry name" value="HTH_LUXR_2"/>
    <property type="match status" value="1"/>
</dbReference>
<name>A0A1A3TZP1_MYCSD</name>
<dbReference type="Pfam" id="PF00196">
    <property type="entry name" value="GerE"/>
    <property type="match status" value="1"/>
</dbReference>
<evidence type="ECO:0000256" key="1">
    <source>
        <dbReference type="ARBA" id="ARBA00023015"/>
    </source>
</evidence>
<dbReference type="InterPro" id="IPR016032">
    <property type="entry name" value="Sig_transdc_resp-reg_C-effctor"/>
</dbReference>
<evidence type="ECO:0000256" key="3">
    <source>
        <dbReference type="ARBA" id="ARBA00023163"/>
    </source>
</evidence>
<reference evidence="6" key="1">
    <citation type="submission" date="2016-06" db="EMBL/GenBank/DDBJ databases">
        <authorList>
            <person name="Sutton G."/>
            <person name="Brinkac L."/>
            <person name="Sanka R."/>
            <person name="Adams M."/>
            <person name="Lau E."/>
            <person name="Garcia-Basteiro A."/>
            <person name="Lopez-Varela E."/>
            <person name="Palencia S."/>
        </authorList>
    </citation>
    <scope>NUCLEOTIDE SEQUENCE [LARGE SCALE GENOMIC DNA]</scope>
    <source>
        <strain evidence="6">1274684.2</strain>
    </source>
</reference>
<dbReference type="InterPro" id="IPR000792">
    <property type="entry name" value="Tscrpt_reg_LuxR_C"/>
</dbReference>
<comment type="caution">
    <text evidence="5">The sequence shown here is derived from an EMBL/GenBank/DDBJ whole genome shotgun (WGS) entry which is preliminary data.</text>
</comment>
<evidence type="ECO:0000313" key="6">
    <source>
        <dbReference type="Proteomes" id="UP000093759"/>
    </source>
</evidence>
<sequence length="367" mass="40112">MFAIDEFSQLIAGIYSAVLAPEQWNTSMAAIARAFDAHTASLVFSDNDSRIIKYAQMPPSAAQAYAAHYERLDHVLCAVEAGPVGAVRTGAELMWPYQHCEFQIDWARPNGLDDGLFVRLTNGPAVTSLAIASVKKSDRFDSPEHLALIDHLSTHLQQALRMQGRLEDLDHRSGDLARASEAVSHGIVIVEGRRAIYVNSAAERVLCAGDGLRIDNGCIKAEARCADAELERSIGRAADLDGCDIWGGSFLCARTSGRRPYILHVLPIEPNPVAALHAKRAMIIIVDPERQPEPPATLLRRLYGLTQSEAQVALLVMRGEGLAPIAEALSVSLNTVKTHLRHVFDKTGVHRQAELVRLLSTLDPLQR</sequence>
<keyword evidence="2" id="KW-0238">DNA-binding</keyword>
<dbReference type="GO" id="GO:0003677">
    <property type="term" value="F:DNA binding"/>
    <property type="evidence" value="ECO:0007669"/>
    <property type="project" value="UniProtKB-KW"/>
</dbReference>
<dbReference type="InterPro" id="IPR036388">
    <property type="entry name" value="WH-like_DNA-bd_sf"/>
</dbReference>
<dbReference type="SMART" id="SM00421">
    <property type="entry name" value="HTH_LUXR"/>
    <property type="match status" value="1"/>
</dbReference>
<proteinExistence type="predicted"/>
<dbReference type="RefSeq" id="WP_065024454.1">
    <property type="nucleotide sequence ID" value="NZ_LZMF01000064.1"/>
</dbReference>
<dbReference type="EMBL" id="LZMF01000064">
    <property type="protein sequence ID" value="OBK88095.1"/>
    <property type="molecule type" value="Genomic_DNA"/>
</dbReference>
<gene>
    <name evidence="5" type="ORF">A5648_02190</name>
</gene>
<evidence type="ECO:0000259" key="4">
    <source>
        <dbReference type="PROSITE" id="PS50043"/>
    </source>
</evidence>
<keyword evidence="1" id="KW-0805">Transcription regulation</keyword>
<organism evidence="5 6">
    <name type="scientific">Mycolicibacter sinensis (strain JDM601)</name>
    <name type="common">Mycobacterium sinense</name>
    <dbReference type="NCBI Taxonomy" id="875328"/>
    <lineage>
        <taxon>Bacteria</taxon>
        <taxon>Bacillati</taxon>
        <taxon>Actinomycetota</taxon>
        <taxon>Actinomycetes</taxon>
        <taxon>Mycobacteriales</taxon>
        <taxon>Mycobacteriaceae</taxon>
        <taxon>Mycolicibacter</taxon>
    </lineage>
</organism>